<dbReference type="RefSeq" id="WP_345589639.1">
    <property type="nucleotide sequence ID" value="NZ_BAABJG010000020.1"/>
</dbReference>
<evidence type="ECO:0000313" key="2">
    <source>
        <dbReference type="Proteomes" id="UP001597180"/>
    </source>
</evidence>
<dbReference type="Proteomes" id="UP001597180">
    <property type="component" value="Unassembled WGS sequence"/>
</dbReference>
<protein>
    <recommendedName>
        <fullName evidence="3">Alcohol dehydrogenase N-terminal domain-containing protein</fullName>
    </recommendedName>
</protein>
<evidence type="ECO:0008006" key="3">
    <source>
        <dbReference type="Google" id="ProtNLM"/>
    </source>
</evidence>
<proteinExistence type="predicted"/>
<accession>A0ABW3UVI0</accession>
<reference evidence="2" key="1">
    <citation type="journal article" date="2019" name="Int. J. Syst. Evol. Microbiol.">
        <title>The Global Catalogue of Microorganisms (GCM) 10K type strain sequencing project: providing services to taxonomists for standard genome sequencing and annotation.</title>
        <authorList>
            <consortium name="The Broad Institute Genomics Platform"/>
            <consortium name="The Broad Institute Genome Sequencing Center for Infectious Disease"/>
            <person name="Wu L."/>
            <person name="Ma J."/>
        </authorList>
    </citation>
    <scope>NUCLEOTIDE SEQUENCE [LARGE SCALE GENOMIC DNA]</scope>
    <source>
        <strain evidence="2">CCUG 53270</strain>
    </source>
</reference>
<keyword evidence="2" id="KW-1185">Reference proteome</keyword>
<sequence>MKKRELTSAIHLHTAALNRTPVVVYIGHEQIGSGVITKITDNSVKIGDDWYMRCSCVFYTRPFSLST</sequence>
<name>A0ABW3UVI0_9BACL</name>
<comment type="caution">
    <text evidence="1">The sequence shown here is derived from an EMBL/GenBank/DDBJ whole genome shotgun (WGS) entry which is preliminary data.</text>
</comment>
<gene>
    <name evidence="1" type="ORF">ACFQ4B_27550</name>
</gene>
<dbReference type="EMBL" id="JBHTLU010000037">
    <property type="protein sequence ID" value="MFD1223886.1"/>
    <property type="molecule type" value="Genomic_DNA"/>
</dbReference>
<evidence type="ECO:0000313" key="1">
    <source>
        <dbReference type="EMBL" id="MFD1223886.1"/>
    </source>
</evidence>
<organism evidence="1 2">
    <name type="scientific">Paenibacillus vulneris</name>
    <dbReference type="NCBI Taxonomy" id="1133364"/>
    <lineage>
        <taxon>Bacteria</taxon>
        <taxon>Bacillati</taxon>
        <taxon>Bacillota</taxon>
        <taxon>Bacilli</taxon>
        <taxon>Bacillales</taxon>
        <taxon>Paenibacillaceae</taxon>
        <taxon>Paenibacillus</taxon>
    </lineage>
</organism>